<proteinExistence type="predicted"/>
<feature type="compositionally biased region" description="Polar residues" evidence="1">
    <location>
        <begin position="558"/>
        <end position="569"/>
    </location>
</feature>
<feature type="compositionally biased region" description="Basic and acidic residues" evidence="1">
    <location>
        <begin position="56"/>
        <end position="65"/>
    </location>
</feature>
<feature type="compositionally biased region" description="Polar residues" evidence="1">
    <location>
        <begin position="210"/>
        <end position="222"/>
    </location>
</feature>
<sequence length="569" mass="63865">MQSSMKDGTPTAQEDLEEEVNKISARRLGGITQFWKRKDEQNSPSSTQQTLMVSKSPEELARELDDTPESFESAKSVPSGGLERLHLSMNHYNSESEKGEIEHQDTPHPTTPTEIPSQPAEPAVVNENVGPMLAEPTPLVSDSTASMVEDVAATTPTTDNMASLSRPVIASSAANDSLPPQQGNNQSSSLVVRLVVPPQASENSLKEPENQQQDGFEAQSGSDEPGRGQVLLVSEDVMEDTETIRREREASSPLRKVEFEEHGPSSAGLDDTEQRDEDFEPERKRRKRGDAQREREQAVAESDNVTIHEGTKRCWRCQSLDLNCMVVPGKKKCIHCSQECSLAPTTQSNFERTLLQQVYSGLEGSLGLIETDKVEKSARVQATESLTQSLEHLATVGVRGGCLVDEYTMSQFDKSTWSTDELIEWISVMINESQSLRLSQPAEKDYDWESLPHYPRMFAMEELGMRKRENGNHERSLTDLLYHISTRHISTAQAVLVKNAEEELRFVREESRLLETKVADMWPRLRQREEAEKKAAEEQDELEMLEVERITPVKEITPENTPTVSMEEE</sequence>
<evidence type="ECO:0000256" key="1">
    <source>
        <dbReference type="SAM" id="MobiDB-lite"/>
    </source>
</evidence>
<accession>A0A4Q1BMS0</accession>
<feature type="compositionally biased region" description="Polar residues" evidence="1">
    <location>
        <begin position="1"/>
        <end position="12"/>
    </location>
</feature>
<protein>
    <submittedName>
        <fullName evidence="2">Uncharacterized protein</fullName>
    </submittedName>
</protein>
<evidence type="ECO:0000313" key="2">
    <source>
        <dbReference type="EMBL" id="RXK39149.1"/>
    </source>
</evidence>
<feature type="compositionally biased region" description="Basic and acidic residues" evidence="1">
    <location>
        <begin position="94"/>
        <end position="106"/>
    </location>
</feature>
<comment type="caution">
    <text evidence="2">The sequence shown here is derived from an EMBL/GenBank/DDBJ whole genome shotgun (WGS) entry which is preliminary data.</text>
</comment>
<feature type="region of interest" description="Disordered" evidence="1">
    <location>
        <begin position="528"/>
        <end position="569"/>
    </location>
</feature>
<feature type="compositionally biased region" description="Polar residues" evidence="1">
    <location>
        <begin position="154"/>
        <end position="163"/>
    </location>
</feature>
<keyword evidence="3" id="KW-1185">Reference proteome</keyword>
<feature type="compositionally biased region" description="Polar residues" evidence="1">
    <location>
        <begin position="107"/>
        <end position="116"/>
    </location>
</feature>
<dbReference type="InParanoid" id="A0A4Q1BMS0"/>
<name>A0A4Q1BMS0_TREME</name>
<evidence type="ECO:0000313" key="3">
    <source>
        <dbReference type="Proteomes" id="UP000289152"/>
    </source>
</evidence>
<feature type="compositionally biased region" description="Polar residues" evidence="1">
    <location>
        <begin position="172"/>
        <end position="186"/>
    </location>
</feature>
<dbReference type="Proteomes" id="UP000289152">
    <property type="component" value="Unassembled WGS sequence"/>
</dbReference>
<dbReference type="AlphaFoldDB" id="A0A4Q1BMS0"/>
<dbReference type="EMBL" id="SDIL01000035">
    <property type="protein sequence ID" value="RXK39149.1"/>
    <property type="molecule type" value="Genomic_DNA"/>
</dbReference>
<feature type="compositionally biased region" description="Basic and acidic residues" evidence="1">
    <location>
        <begin position="289"/>
        <end position="298"/>
    </location>
</feature>
<feature type="compositionally biased region" description="Basic and acidic residues" evidence="1">
    <location>
        <begin position="528"/>
        <end position="537"/>
    </location>
</feature>
<organism evidence="2 3">
    <name type="scientific">Tremella mesenterica</name>
    <name type="common">Jelly fungus</name>
    <dbReference type="NCBI Taxonomy" id="5217"/>
    <lineage>
        <taxon>Eukaryota</taxon>
        <taxon>Fungi</taxon>
        <taxon>Dikarya</taxon>
        <taxon>Basidiomycota</taxon>
        <taxon>Agaricomycotina</taxon>
        <taxon>Tremellomycetes</taxon>
        <taxon>Tremellales</taxon>
        <taxon>Tremellaceae</taxon>
        <taxon>Tremella</taxon>
    </lineage>
</organism>
<feature type="region of interest" description="Disordered" evidence="1">
    <location>
        <begin position="1"/>
        <end position="304"/>
    </location>
</feature>
<feature type="compositionally biased region" description="Basic and acidic residues" evidence="1">
    <location>
        <begin position="242"/>
        <end position="263"/>
    </location>
</feature>
<gene>
    <name evidence="2" type="ORF">M231_03506</name>
</gene>
<feature type="compositionally biased region" description="Low complexity" evidence="1">
    <location>
        <begin position="187"/>
        <end position="196"/>
    </location>
</feature>
<reference evidence="2 3" key="1">
    <citation type="submission" date="2016-06" db="EMBL/GenBank/DDBJ databases">
        <title>Evolution of pathogenesis and genome organization in the Tremellales.</title>
        <authorList>
            <person name="Cuomo C."/>
            <person name="Litvintseva A."/>
            <person name="Heitman J."/>
            <person name="Chen Y."/>
            <person name="Sun S."/>
            <person name="Springer D."/>
            <person name="Dromer F."/>
            <person name="Young S."/>
            <person name="Zeng Q."/>
            <person name="Chapman S."/>
            <person name="Gujja S."/>
            <person name="Saif S."/>
            <person name="Birren B."/>
        </authorList>
    </citation>
    <scope>NUCLEOTIDE SEQUENCE [LARGE SCALE GENOMIC DNA]</scope>
    <source>
        <strain evidence="2 3">ATCC 28783</strain>
    </source>
</reference>
<feature type="compositionally biased region" description="Acidic residues" evidence="1">
    <location>
        <begin position="270"/>
        <end position="280"/>
    </location>
</feature>
<dbReference type="VEuPathDB" id="FungiDB:TREMEDRAFT_61791"/>
<feature type="compositionally biased region" description="Polar residues" evidence="1">
    <location>
        <begin position="42"/>
        <end position="53"/>
    </location>
</feature>